<dbReference type="EMBL" id="APND01000015">
    <property type="protein sequence ID" value="MES1930954.1"/>
    <property type="molecule type" value="Genomic_DNA"/>
</dbReference>
<evidence type="ECO:0000313" key="4">
    <source>
        <dbReference type="EMBL" id="MES1930954.1"/>
    </source>
</evidence>
<gene>
    <name evidence="4" type="ORF">SADO_16973</name>
</gene>
<evidence type="ECO:0000259" key="2">
    <source>
        <dbReference type="Pfam" id="PF01548"/>
    </source>
</evidence>
<sequence length="333" mass="36389">MNEQAVGIDVSKKKLDVCVADGDKIKTKAIKNTSAGHVELDQWLLKRELSANTPIVLEATGPYSEAVAIALSDAGWAVSVVNPARITGFAQSELSRNKTDKADAKLLAKFAQRADLDIWQPPSIAVRELRARVDRLQALMDMRQQELNRIEALDQGTPSSVKSMVEEHVAWLDKQIARIQSDIDDHIDGHPELRQDAELMRSIPGVGPRASAQFLAYIGDVRRFKSAKALAAFIGVTPKQKQSGTSINGRTTISRAGHTAARKSLYMPGMVAKRHNPVIIAMAKRLEQRGLAPKAIVGASMRKLVHLIYGVIKSGQPFRAEIPMAGLEIQEGI</sequence>
<accession>A0ABV2B694</accession>
<comment type="caution">
    <text evidence="4">The sequence shown here is derived from an EMBL/GenBank/DDBJ whole genome shotgun (WGS) entry which is preliminary data.</text>
</comment>
<feature type="domain" description="Transposase IS110-like N-terminal" evidence="2">
    <location>
        <begin position="6"/>
        <end position="153"/>
    </location>
</feature>
<keyword evidence="1" id="KW-0175">Coiled coil</keyword>
<evidence type="ECO:0000259" key="3">
    <source>
        <dbReference type="Pfam" id="PF02371"/>
    </source>
</evidence>
<dbReference type="Proteomes" id="UP001460888">
    <property type="component" value="Unassembled WGS sequence"/>
</dbReference>
<dbReference type="NCBIfam" id="NF033542">
    <property type="entry name" value="transpos_IS110"/>
    <property type="match status" value="1"/>
</dbReference>
<evidence type="ECO:0000256" key="1">
    <source>
        <dbReference type="SAM" id="Coils"/>
    </source>
</evidence>
<dbReference type="InterPro" id="IPR002525">
    <property type="entry name" value="Transp_IS110-like_N"/>
</dbReference>
<dbReference type="InterPro" id="IPR047650">
    <property type="entry name" value="Transpos_IS110"/>
</dbReference>
<dbReference type="PANTHER" id="PTHR33055:SF3">
    <property type="entry name" value="PUTATIVE TRANSPOSASE FOR IS117-RELATED"/>
    <property type="match status" value="1"/>
</dbReference>
<reference evidence="4 5" key="1">
    <citation type="submission" date="2013-03" db="EMBL/GenBank/DDBJ databases">
        <title>Salinisphaera dokdonensis CL-ES53 Genome Sequencing.</title>
        <authorList>
            <person name="Li C."/>
            <person name="Lai Q."/>
            <person name="Shao Z."/>
        </authorList>
    </citation>
    <scope>NUCLEOTIDE SEQUENCE [LARGE SCALE GENOMIC DNA]</scope>
    <source>
        <strain evidence="4 5">CL-ES53</strain>
    </source>
</reference>
<organism evidence="4 5">
    <name type="scientific">Salinisphaera dokdonensis CL-ES53</name>
    <dbReference type="NCBI Taxonomy" id="1304272"/>
    <lineage>
        <taxon>Bacteria</taxon>
        <taxon>Pseudomonadati</taxon>
        <taxon>Pseudomonadota</taxon>
        <taxon>Gammaproteobacteria</taxon>
        <taxon>Salinisphaerales</taxon>
        <taxon>Salinisphaeraceae</taxon>
        <taxon>Salinisphaera</taxon>
    </lineage>
</organism>
<dbReference type="PANTHER" id="PTHR33055">
    <property type="entry name" value="TRANSPOSASE FOR INSERTION SEQUENCE ELEMENT IS1111A"/>
    <property type="match status" value="1"/>
</dbReference>
<name>A0ABV2B694_9GAMM</name>
<proteinExistence type="predicted"/>
<keyword evidence="5" id="KW-1185">Reference proteome</keyword>
<dbReference type="InterPro" id="IPR003346">
    <property type="entry name" value="Transposase_20"/>
</dbReference>
<dbReference type="Pfam" id="PF02371">
    <property type="entry name" value="Transposase_20"/>
    <property type="match status" value="1"/>
</dbReference>
<feature type="coiled-coil region" evidence="1">
    <location>
        <begin position="126"/>
        <end position="153"/>
    </location>
</feature>
<dbReference type="Pfam" id="PF01548">
    <property type="entry name" value="DEDD_Tnp_IS110"/>
    <property type="match status" value="1"/>
</dbReference>
<protein>
    <submittedName>
        <fullName evidence="4">Transposase of an IS110 family member</fullName>
    </submittedName>
</protein>
<evidence type="ECO:0000313" key="5">
    <source>
        <dbReference type="Proteomes" id="UP001460888"/>
    </source>
</evidence>
<dbReference type="RefSeq" id="WP_353113662.1">
    <property type="nucleotide sequence ID" value="NZ_APND01000015.1"/>
</dbReference>
<feature type="domain" description="Transposase IS116/IS110/IS902 C-terminal" evidence="3">
    <location>
        <begin position="198"/>
        <end position="280"/>
    </location>
</feature>